<protein>
    <submittedName>
        <fullName evidence="2">Uncharacterized protein</fullName>
    </submittedName>
</protein>
<organism evidence="2 3">
    <name type="scientific">Pleurodeles waltl</name>
    <name type="common">Iberian ribbed newt</name>
    <dbReference type="NCBI Taxonomy" id="8319"/>
    <lineage>
        <taxon>Eukaryota</taxon>
        <taxon>Metazoa</taxon>
        <taxon>Chordata</taxon>
        <taxon>Craniata</taxon>
        <taxon>Vertebrata</taxon>
        <taxon>Euteleostomi</taxon>
        <taxon>Amphibia</taxon>
        <taxon>Batrachia</taxon>
        <taxon>Caudata</taxon>
        <taxon>Salamandroidea</taxon>
        <taxon>Salamandridae</taxon>
        <taxon>Pleurodelinae</taxon>
        <taxon>Pleurodeles</taxon>
    </lineage>
</organism>
<evidence type="ECO:0000313" key="3">
    <source>
        <dbReference type="Proteomes" id="UP001066276"/>
    </source>
</evidence>
<keyword evidence="3" id="KW-1185">Reference proteome</keyword>
<sequence>MSGKGDHTGQIALTPPSFSVTQDYMEKFLVDIRQEICSLKTDFKSCLNDLRKDVTAVRESKDALKRIVGSRSEDQEEFWRRLNALEEQHIKLQTKQKDLENGGCRNNLGIRGIPCGAEEEDIMSFTRVLLGASRDSMEREPQVLDRAYRDLVCLGPIQALALGVLDPVALDLEVPDPMVLDLESLGPEDSDPMGMDKEGFRDSPGWDLEAPALVPLHSIKLGISASCSQIFVRTGAASLLPPATDVSVTWDTNRITVWSALMWMNAPAAPV</sequence>
<gene>
    <name evidence="2" type="ORF">NDU88_003129</name>
</gene>
<feature type="coiled-coil region" evidence="1">
    <location>
        <begin position="47"/>
        <end position="102"/>
    </location>
</feature>
<evidence type="ECO:0000256" key="1">
    <source>
        <dbReference type="SAM" id="Coils"/>
    </source>
</evidence>
<comment type="caution">
    <text evidence="2">The sequence shown here is derived from an EMBL/GenBank/DDBJ whole genome shotgun (WGS) entry which is preliminary data.</text>
</comment>
<name>A0AAV7T432_PLEWA</name>
<accession>A0AAV7T432</accession>
<reference evidence="2" key="1">
    <citation type="journal article" date="2022" name="bioRxiv">
        <title>Sequencing and chromosome-scale assembly of the giantPleurodeles waltlgenome.</title>
        <authorList>
            <person name="Brown T."/>
            <person name="Elewa A."/>
            <person name="Iarovenko S."/>
            <person name="Subramanian E."/>
            <person name="Araus A.J."/>
            <person name="Petzold A."/>
            <person name="Susuki M."/>
            <person name="Suzuki K.-i.T."/>
            <person name="Hayashi T."/>
            <person name="Toyoda A."/>
            <person name="Oliveira C."/>
            <person name="Osipova E."/>
            <person name="Leigh N.D."/>
            <person name="Simon A."/>
            <person name="Yun M.H."/>
        </authorList>
    </citation>
    <scope>NUCLEOTIDE SEQUENCE</scope>
    <source>
        <strain evidence="2">20211129_DDA</strain>
        <tissue evidence="2">Liver</tissue>
    </source>
</reference>
<evidence type="ECO:0000313" key="2">
    <source>
        <dbReference type="EMBL" id="KAJ1171259.1"/>
    </source>
</evidence>
<dbReference type="AlphaFoldDB" id="A0AAV7T432"/>
<proteinExistence type="predicted"/>
<keyword evidence="1" id="KW-0175">Coiled coil</keyword>
<dbReference type="Proteomes" id="UP001066276">
    <property type="component" value="Chromosome 4_1"/>
</dbReference>
<dbReference type="EMBL" id="JANPWB010000007">
    <property type="protein sequence ID" value="KAJ1171259.1"/>
    <property type="molecule type" value="Genomic_DNA"/>
</dbReference>